<gene>
    <name evidence="2" type="ORF">GCM10008985_03390</name>
    <name evidence="3" type="ORF">MUK72_11135</name>
</gene>
<evidence type="ECO:0000259" key="1">
    <source>
        <dbReference type="Pfam" id="PF00561"/>
    </source>
</evidence>
<evidence type="ECO:0000313" key="3">
    <source>
        <dbReference type="EMBL" id="UOO94516.1"/>
    </source>
</evidence>
<dbReference type="KEGG" id="hdo:MUK72_11135"/>
<sequence length="318" mass="34151">MQNPLATITDHLSTGRRTDEPIDDAELTMVDVAREIRDTPRTIDCRDGRALGYADCGDPAGDPVVVCHGFPNSRVFGALFDRIGRERGLRIITPERPGLGLSDPLPERTVADWPADVANLANALGLDSFPVLGVSGGAPYAAACAATLPRVDRAAIVCGLAPLESVGFGDRLPFLLAEHARPLATLSLWADGRTARRDPEGYLAERADETADVDAERWRGEMGRVLLESSLEATAHHGSGLLVTDLAVPAREWGFDLGAIDVPTSLWYGKADRIVPLSMGIHYTEAIPTAEAHIYSGQGHLSTIDENEERIFDALVGD</sequence>
<evidence type="ECO:0000313" key="5">
    <source>
        <dbReference type="Proteomes" id="UP001500962"/>
    </source>
</evidence>
<organism evidence="2 5">
    <name type="scientific">Halococcus dombrowskii</name>
    <dbReference type="NCBI Taxonomy" id="179637"/>
    <lineage>
        <taxon>Archaea</taxon>
        <taxon>Methanobacteriati</taxon>
        <taxon>Methanobacteriota</taxon>
        <taxon>Stenosarchaea group</taxon>
        <taxon>Halobacteria</taxon>
        <taxon>Halobacteriales</taxon>
        <taxon>Halococcaceae</taxon>
        <taxon>Halococcus</taxon>
    </lineage>
</organism>
<dbReference type="GO" id="GO:0016787">
    <property type="term" value="F:hydrolase activity"/>
    <property type="evidence" value="ECO:0007669"/>
    <property type="project" value="UniProtKB-KW"/>
</dbReference>
<keyword evidence="4" id="KW-1185">Reference proteome</keyword>
<dbReference type="EMBL" id="CP095005">
    <property type="protein sequence ID" value="UOO94516.1"/>
    <property type="molecule type" value="Genomic_DNA"/>
</dbReference>
<reference evidence="2" key="1">
    <citation type="journal article" date="2014" name="Int. J. Syst. Evol. Microbiol.">
        <title>Complete genome sequence of Corynebacterium casei LMG S-19264T (=DSM 44701T), isolated from a smear-ripened cheese.</title>
        <authorList>
            <consortium name="US DOE Joint Genome Institute (JGI-PGF)"/>
            <person name="Walter F."/>
            <person name="Albersmeier A."/>
            <person name="Kalinowski J."/>
            <person name="Ruckert C."/>
        </authorList>
    </citation>
    <scope>NUCLEOTIDE SEQUENCE</scope>
    <source>
        <strain evidence="2">JCM 12289</strain>
    </source>
</reference>
<dbReference type="SUPFAM" id="SSF53474">
    <property type="entry name" value="alpha/beta-Hydrolases"/>
    <property type="match status" value="1"/>
</dbReference>
<evidence type="ECO:0000313" key="2">
    <source>
        <dbReference type="EMBL" id="GAA0451034.1"/>
    </source>
</evidence>
<evidence type="ECO:0000313" key="4">
    <source>
        <dbReference type="Proteomes" id="UP000830542"/>
    </source>
</evidence>
<feature type="domain" description="AB hydrolase-1" evidence="1">
    <location>
        <begin position="63"/>
        <end position="165"/>
    </location>
</feature>
<dbReference type="Proteomes" id="UP000830542">
    <property type="component" value="Chromosome"/>
</dbReference>
<dbReference type="EMBL" id="BAAADN010000002">
    <property type="protein sequence ID" value="GAA0451034.1"/>
    <property type="molecule type" value="Genomic_DNA"/>
</dbReference>
<dbReference type="Proteomes" id="UP001500962">
    <property type="component" value="Unassembled WGS sequence"/>
</dbReference>
<dbReference type="PANTHER" id="PTHR45763">
    <property type="entry name" value="HYDROLASE, ALPHA/BETA FOLD FAMILY PROTEIN, EXPRESSED-RELATED"/>
    <property type="match status" value="1"/>
</dbReference>
<keyword evidence="2" id="KW-0378">Hydrolase</keyword>
<dbReference type="GeneID" id="71762409"/>
<dbReference type="Pfam" id="PF00561">
    <property type="entry name" value="Abhydrolase_1"/>
    <property type="match status" value="1"/>
</dbReference>
<dbReference type="PANTHER" id="PTHR45763:SF46">
    <property type="entry name" value="AB HYDROLASE-1 DOMAIN-CONTAINING PROTEIN"/>
    <property type="match status" value="1"/>
</dbReference>
<protein>
    <submittedName>
        <fullName evidence="2">Alpha/beta hydrolase</fullName>
    </submittedName>
</protein>
<accession>A0AAV3SCQ8</accession>
<dbReference type="Gene3D" id="3.40.50.1820">
    <property type="entry name" value="alpha/beta hydrolase"/>
    <property type="match status" value="1"/>
</dbReference>
<dbReference type="RefSeq" id="WP_244700503.1">
    <property type="nucleotide sequence ID" value="NZ_BAAADN010000002.1"/>
</dbReference>
<dbReference type="AlphaFoldDB" id="A0AAV3SCQ8"/>
<dbReference type="PRINTS" id="PR00111">
    <property type="entry name" value="ABHYDROLASE"/>
</dbReference>
<dbReference type="InterPro" id="IPR029058">
    <property type="entry name" value="AB_hydrolase_fold"/>
</dbReference>
<reference evidence="2" key="3">
    <citation type="submission" date="2023-12" db="EMBL/GenBank/DDBJ databases">
        <authorList>
            <person name="Sun Q."/>
            <person name="Inoue M."/>
        </authorList>
    </citation>
    <scope>NUCLEOTIDE SEQUENCE</scope>
    <source>
        <strain evidence="2">JCM 12289</strain>
    </source>
</reference>
<reference evidence="3" key="2">
    <citation type="submission" date="2022-04" db="EMBL/GenBank/DDBJ databases">
        <title>Sequencing and genomic assembly of Halococcus dombrowskii.</title>
        <authorList>
            <person name="Lim S.W."/>
            <person name="MacLea K.S."/>
        </authorList>
    </citation>
    <scope>NUCLEOTIDE SEQUENCE</scope>
    <source>
        <strain evidence="3">H4</strain>
    </source>
</reference>
<dbReference type="InterPro" id="IPR000073">
    <property type="entry name" value="AB_hydrolase_1"/>
</dbReference>
<name>A0AAV3SCQ8_HALDO</name>
<proteinExistence type="predicted"/>